<evidence type="ECO:0000313" key="7">
    <source>
        <dbReference type="EMBL" id="MEP0945631.1"/>
    </source>
</evidence>
<evidence type="ECO:0000256" key="1">
    <source>
        <dbReference type="ARBA" id="ARBA00010759"/>
    </source>
</evidence>
<evidence type="ECO:0000256" key="5">
    <source>
        <dbReference type="ARBA" id="ARBA00023004"/>
    </source>
</evidence>
<keyword evidence="5 6" id="KW-0408">Iron</keyword>
<dbReference type="EMBL" id="JAMPKX010000001">
    <property type="protein sequence ID" value="MEP0945631.1"/>
    <property type="molecule type" value="Genomic_DNA"/>
</dbReference>
<dbReference type="Proteomes" id="UP001482513">
    <property type="component" value="Unassembled WGS sequence"/>
</dbReference>
<dbReference type="PANTHER" id="PTHR10458:SF21">
    <property type="entry name" value="PEPTIDE DEFORMYLASE"/>
    <property type="match status" value="1"/>
</dbReference>
<evidence type="ECO:0000256" key="4">
    <source>
        <dbReference type="ARBA" id="ARBA00022917"/>
    </source>
</evidence>
<proteinExistence type="inferred from homology"/>
<reference evidence="7 8" key="1">
    <citation type="submission" date="2022-04" db="EMBL/GenBank/DDBJ databases">
        <title>Positive selection, recombination, and allopatry shape intraspecific diversity of widespread and dominant cyanobacteria.</title>
        <authorList>
            <person name="Wei J."/>
            <person name="Shu W."/>
            <person name="Hu C."/>
        </authorList>
    </citation>
    <scope>NUCLEOTIDE SEQUENCE [LARGE SCALE GENOMIC DNA]</scope>
    <source>
        <strain evidence="7 8">DQ-A4</strain>
    </source>
</reference>
<dbReference type="SUPFAM" id="SSF56420">
    <property type="entry name" value="Peptide deformylase"/>
    <property type="match status" value="1"/>
</dbReference>
<dbReference type="RefSeq" id="WP_190698699.1">
    <property type="nucleotide sequence ID" value="NZ_JAMPKX010000001.1"/>
</dbReference>
<evidence type="ECO:0000313" key="8">
    <source>
        <dbReference type="Proteomes" id="UP001482513"/>
    </source>
</evidence>
<dbReference type="PANTHER" id="PTHR10458">
    <property type="entry name" value="PEPTIDE DEFORMYLASE"/>
    <property type="match status" value="1"/>
</dbReference>
<dbReference type="GO" id="GO:0042586">
    <property type="term" value="F:peptide deformylase activity"/>
    <property type="evidence" value="ECO:0007669"/>
    <property type="project" value="UniProtKB-EC"/>
</dbReference>
<dbReference type="EC" id="3.5.1.88" evidence="6"/>
<keyword evidence="8" id="KW-1185">Reference proteome</keyword>
<feature type="active site" evidence="6">
    <location>
        <position position="149"/>
    </location>
</feature>
<dbReference type="Pfam" id="PF01327">
    <property type="entry name" value="Pep_deformylase"/>
    <property type="match status" value="1"/>
</dbReference>
<comment type="cofactor">
    <cofactor evidence="6">
        <name>Fe(2+)</name>
        <dbReference type="ChEBI" id="CHEBI:29033"/>
    </cofactor>
    <text evidence="6">Binds 1 Fe(2+) ion.</text>
</comment>
<dbReference type="Gene3D" id="3.90.45.10">
    <property type="entry name" value="Peptide deformylase"/>
    <property type="match status" value="1"/>
</dbReference>
<organism evidence="7 8">
    <name type="scientific">Leptolyngbya subtilissima DQ-A4</name>
    <dbReference type="NCBI Taxonomy" id="2933933"/>
    <lineage>
        <taxon>Bacteria</taxon>
        <taxon>Bacillati</taxon>
        <taxon>Cyanobacteriota</taxon>
        <taxon>Cyanophyceae</taxon>
        <taxon>Leptolyngbyales</taxon>
        <taxon>Leptolyngbyaceae</taxon>
        <taxon>Leptolyngbya group</taxon>
        <taxon>Leptolyngbya</taxon>
    </lineage>
</organism>
<dbReference type="PIRSF" id="PIRSF004749">
    <property type="entry name" value="Pep_def"/>
    <property type="match status" value="1"/>
</dbReference>
<gene>
    <name evidence="6 7" type="primary">def</name>
    <name evidence="7" type="ORF">NC992_01980</name>
</gene>
<feature type="binding site" evidence="6">
    <location>
        <position position="106"/>
    </location>
    <ligand>
        <name>Fe cation</name>
        <dbReference type="ChEBI" id="CHEBI:24875"/>
    </ligand>
</feature>
<keyword evidence="4 6" id="KW-0648">Protein biosynthesis</keyword>
<comment type="similarity">
    <text evidence="1 6">Belongs to the polypeptide deformylase family.</text>
</comment>
<feature type="binding site" evidence="6">
    <location>
        <position position="152"/>
    </location>
    <ligand>
        <name>Fe cation</name>
        <dbReference type="ChEBI" id="CHEBI:24875"/>
    </ligand>
</feature>
<comment type="function">
    <text evidence="6">Removes the formyl group from the N-terminal Met of newly synthesized proteins. Requires at least a dipeptide for an efficient rate of reaction. N-terminal L-methionine is a prerequisite for activity but the enzyme has broad specificity at other positions.</text>
</comment>
<dbReference type="PRINTS" id="PR01576">
    <property type="entry name" value="PDEFORMYLASE"/>
</dbReference>
<evidence type="ECO:0000256" key="6">
    <source>
        <dbReference type="HAMAP-Rule" id="MF_00163"/>
    </source>
</evidence>
<keyword evidence="2 6" id="KW-0479">Metal-binding</keyword>
<comment type="caution">
    <text evidence="7">The sequence shown here is derived from an EMBL/GenBank/DDBJ whole genome shotgun (WGS) entry which is preliminary data.</text>
</comment>
<accession>A0ABV0JZF6</accession>
<keyword evidence="3 6" id="KW-0378">Hydrolase</keyword>
<protein>
    <recommendedName>
        <fullName evidence="6">Peptide deformylase</fullName>
        <shortName evidence="6">PDF</shortName>
        <ecNumber evidence="6">3.5.1.88</ecNumber>
    </recommendedName>
    <alternativeName>
        <fullName evidence="6">Polypeptide deformylase</fullName>
    </alternativeName>
</protein>
<name>A0ABV0JZF6_9CYAN</name>
<evidence type="ECO:0000256" key="2">
    <source>
        <dbReference type="ARBA" id="ARBA00022723"/>
    </source>
</evidence>
<dbReference type="NCBIfam" id="NF001159">
    <property type="entry name" value="PRK00150.1-3"/>
    <property type="match status" value="1"/>
</dbReference>
<evidence type="ECO:0000256" key="3">
    <source>
        <dbReference type="ARBA" id="ARBA00022801"/>
    </source>
</evidence>
<sequence>MTTPESSSPSPSLLTLGHPVLRQVAQPVTALDGSVQQLIDQLLTTVRTANGVGIAAPQLGHSLRILVIASRPNLRYPHAPLMEPTVLINPRLVSASDELELGWEGCLSVPGVRGQVPRHQTVEVEYCDRHGQAYRQIWQGFVARIFQHEVDHLDGKVFLDRVQSEADLLTEDAYQAMEIANLG</sequence>
<dbReference type="CDD" id="cd00487">
    <property type="entry name" value="Pep_deformylase"/>
    <property type="match status" value="1"/>
</dbReference>
<feature type="binding site" evidence="6">
    <location>
        <position position="148"/>
    </location>
    <ligand>
        <name>Fe cation</name>
        <dbReference type="ChEBI" id="CHEBI:24875"/>
    </ligand>
</feature>
<dbReference type="InterPro" id="IPR023635">
    <property type="entry name" value="Peptide_deformylase"/>
</dbReference>
<dbReference type="HAMAP" id="MF_00163">
    <property type="entry name" value="Pep_deformylase"/>
    <property type="match status" value="1"/>
</dbReference>
<dbReference type="NCBIfam" id="TIGR00079">
    <property type="entry name" value="pept_deformyl"/>
    <property type="match status" value="1"/>
</dbReference>
<dbReference type="InterPro" id="IPR036821">
    <property type="entry name" value="Peptide_deformylase_sf"/>
</dbReference>
<comment type="catalytic activity">
    <reaction evidence="6">
        <text>N-terminal N-formyl-L-methionyl-[peptide] + H2O = N-terminal L-methionyl-[peptide] + formate</text>
        <dbReference type="Rhea" id="RHEA:24420"/>
        <dbReference type="Rhea" id="RHEA-COMP:10639"/>
        <dbReference type="Rhea" id="RHEA-COMP:10640"/>
        <dbReference type="ChEBI" id="CHEBI:15377"/>
        <dbReference type="ChEBI" id="CHEBI:15740"/>
        <dbReference type="ChEBI" id="CHEBI:49298"/>
        <dbReference type="ChEBI" id="CHEBI:64731"/>
        <dbReference type="EC" id="3.5.1.88"/>
    </reaction>
</comment>